<proteinExistence type="predicted"/>
<feature type="region of interest" description="Disordered" evidence="1">
    <location>
        <begin position="162"/>
        <end position="183"/>
    </location>
</feature>
<dbReference type="Gene3D" id="3.60.120.10">
    <property type="entry name" value="Anthranilate synthase"/>
    <property type="match status" value="1"/>
</dbReference>
<name>A0ABS1SS09_9MICO</name>
<keyword evidence="4" id="KW-1185">Reference proteome</keyword>
<dbReference type="SUPFAM" id="SSF56322">
    <property type="entry name" value="ADC synthase"/>
    <property type="match status" value="1"/>
</dbReference>
<evidence type="ECO:0000313" key="4">
    <source>
        <dbReference type="Proteomes" id="UP001646141"/>
    </source>
</evidence>
<reference evidence="3 4" key="1">
    <citation type="submission" date="2018-09" db="EMBL/GenBank/DDBJ databases">
        <title>Comparative genomics of Leucobacter spp.</title>
        <authorList>
            <person name="Reis A.C."/>
            <person name="Kolvenbach B.A."/>
            <person name="Corvini P.F.X."/>
            <person name="Nunes O.C."/>
        </authorList>
    </citation>
    <scope>NUCLEOTIDE SEQUENCE [LARGE SCALE GENOMIC DNA]</scope>
    <source>
        <strain evidence="3 4">L-1</strain>
    </source>
</reference>
<dbReference type="InterPro" id="IPR005801">
    <property type="entry name" value="ADC_synthase"/>
</dbReference>
<feature type="domain" description="Chorismate-utilising enzyme C-terminal" evidence="2">
    <location>
        <begin position="184"/>
        <end position="440"/>
    </location>
</feature>
<sequence length="453" mass="47319">MTIVGGAIGLAQRLSAALDERTQSWFWLDGAAAAPGEPPVSYLGIAAELAVPVAGRPHEFLERISGATGPAAGDAAGFCAGWVAALGYEFGEALLGLDPTPDTAPAALALRADVVIAVAGERGELRAGSQASIDEWLTRYGALLSEGAPGDEPRMAARPTHATRAADARASGAPQTGRWRHDDPSYEAAVEACKSAIREGEAYVLCLTDTLSLATRARPLDVFLRLRERAGALRGGLIVTPGRALVSASPERFLSVRGARVATHPIKGTRPRGDSPAADEQLAAELQRDPKERAENLMIVDLMRNDLSRVCAPESVAVSGFLRVEQHPHVHQLVSTVSGTLRPGQQTSQVIAACFPGGSMTGAPKRRAVEILRGLEAGPRGLYAGCFGWLDADGDAELAMTIRGVEFRGTGALREARIGAGGGITADSRAATELAEKHLKAAALLSALDTVNE</sequence>
<dbReference type="PANTHER" id="PTHR11236:SF9">
    <property type="entry name" value="ANTHRANILATE SYNTHASE COMPONENT 1"/>
    <property type="match status" value="1"/>
</dbReference>
<comment type="caution">
    <text evidence="3">The sequence shown here is derived from an EMBL/GenBank/DDBJ whole genome shotgun (WGS) entry which is preliminary data.</text>
</comment>
<feature type="compositionally biased region" description="Low complexity" evidence="1">
    <location>
        <begin position="162"/>
        <end position="173"/>
    </location>
</feature>
<dbReference type="PANTHER" id="PTHR11236">
    <property type="entry name" value="AMINOBENZOATE/ANTHRANILATE SYNTHASE"/>
    <property type="match status" value="1"/>
</dbReference>
<organism evidence="3 4">
    <name type="scientific">Leucobacter chromiireducens subsp. chromiireducens</name>
    <dbReference type="NCBI Taxonomy" id="660067"/>
    <lineage>
        <taxon>Bacteria</taxon>
        <taxon>Bacillati</taxon>
        <taxon>Actinomycetota</taxon>
        <taxon>Actinomycetes</taxon>
        <taxon>Micrococcales</taxon>
        <taxon>Microbacteriaceae</taxon>
        <taxon>Leucobacter</taxon>
    </lineage>
</organism>
<evidence type="ECO:0000259" key="2">
    <source>
        <dbReference type="Pfam" id="PF00425"/>
    </source>
</evidence>
<accession>A0ABS1SS09</accession>
<evidence type="ECO:0000256" key="1">
    <source>
        <dbReference type="SAM" id="MobiDB-lite"/>
    </source>
</evidence>
<protein>
    <submittedName>
        <fullName evidence="3">Anthranilate synthase component I family protein</fullName>
    </submittedName>
</protein>
<dbReference type="InterPro" id="IPR019999">
    <property type="entry name" value="Anth_synth_I-like"/>
</dbReference>
<evidence type="ECO:0000313" key="3">
    <source>
        <dbReference type="EMBL" id="MBL3690933.1"/>
    </source>
</evidence>
<dbReference type="InterPro" id="IPR015890">
    <property type="entry name" value="Chorismate_C"/>
</dbReference>
<dbReference type="PRINTS" id="PR00095">
    <property type="entry name" value="ANTSNTHASEI"/>
</dbReference>
<gene>
    <name evidence="3" type="ORF">D3226_13375</name>
</gene>
<dbReference type="EMBL" id="QYAD01000005">
    <property type="protein sequence ID" value="MBL3690933.1"/>
    <property type="molecule type" value="Genomic_DNA"/>
</dbReference>
<dbReference type="Proteomes" id="UP001646141">
    <property type="component" value="Unassembled WGS sequence"/>
</dbReference>
<dbReference type="Pfam" id="PF00425">
    <property type="entry name" value="Chorismate_bind"/>
    <property type="match status" value="1"/>
</dbReference>